<name>A0ABT4UJH6_9BACT</name>
<dbReference type="Gene3D" id="2.60.40.1120">
    <property type="entry name" value="Carboxypeptidase-like, regulatory domain"/>
    <property type="match status" value="1"/>
</dbReference>
<evidence type="ECO:0000313" key="11">
    <source>
        <dbReference type="EMBL" id="MDA3614925.1"/>
    </source>
</evidence>
<dbReference type="SUPFAM" id="SSF49464">
    <property type="entry name" value="Carboxypeptidase regulatory domain-like"/>
    <property type="match status" value="1"/>
</dbReference>
<dbReference type="NCBIfam" id="TIGR04056">
    <property type="entry name" value="OMP_RagA_SusC"/>
    <property type="match status" value="1"/>
</dbReference>
<accession>A0ABT4UJH6</accession>
<keyword evidence="5 7" id="KW-0472">Membrane</keyword>
<comment type="similarity">
    <text evidence="7">Belongs to the TonB-dependent receptor family.</text>
</comment>
<evidence type="ECO:0000256" key="1">
    <source>
        <dbReference type="ARBA" id="ARBA00004571"/>
    </source>
</evidence>
<evidence type="ECO:0000259" key="10">
    <source>
        <dbReference type="Pfam" id="PF07715"/>
    </source>
</evidence>
<dbReference type="InterPro" id="IPR008969">
    <property type="entry name" value="CarboxyPept-like_regulatory"/>
</dbReference>
<dbReference type="InterPro" id="IPR012910">
    <property type="entry name" value="Plug_dom"/>
</dbReference>
<dbReference type="SUPFAM" id="SSF56935">
    <property type="entry name" value="Porins"/>
    <property type="match status" value="1"/>
</dbReference>
<organism evidence="11 12">
    <name type="scientific">Polluticaenibacter yanchengensis</name>
    <dbReference type="NCBI Taxonomy" id="3014562"/>
    <lineage>
        <taxon>Bacteria</taxon>
        <taxon>Pseudomonadati</taxon>
        <taxon>Bacteroidota</taxon>
        <taxon>Chitinophagia</taxon>
        <taxon>Chitinophagales</taxon>
        <taxon>Chitinophagaceae</taxon>
        <taxon>Polluticaenibacter</taxon>
    </lineage>
</organism>
<evidence type="ECO:0000256" key="4">
    <source>
        <dbReference type="ARBA" id="ARBA00022692"/>
    </source>
</evidence>
<proteinExistence type="inferred from homology"/>
<reference evidence="11 12" key="1">
    <citation type="submission" date="2022-12" db="EMBL/GenBank/DDBJ databases">
        <title>Chitinophagaceae gen. sp. nov., a new member of the family Chitinophagaceae, isolated from soil in a chemical factory.</title>
        <authorList>
            <person name="Ke Z."/>
        </authorList>
    </citation>
    <scope>NUCLEOTIDE SEQUENCE [LARGE SCALE GENOMIC DNA]</scope>
    <source>
        <strain evidence="11 12">LY-5</strain>
    </source>
</reference>
<dbReference type="EMBL" id="JAQGEF010000008">
    <property type="protein sequence ID" value="MDA3614925.1"/>
    <property type="molecule type" value="Genomic_DNA"/>
</dbReference>
<feature type="chain" id="PRO_5047216120" evidence="9">
    <location>
        <begin position="29"/>
        <end position="1067"/>
    </location>
</feature>
<dbReference type="Pfam" id="PF07715">
    <property type="entry name" value="Plug"/>
    <property type="match status" value="1"/>
</dbReference>
<dbReference type="InterPro" id="IPR023997">
    <property type="entry name" value="TonB-dep_OMP_SusC/RagA_CS"/>
</dbReference>
<keyword evidence="12" id="KW-1185">Reference proteome</keyword>
<dbReference type="RefSeq" id="WP_407031248.1">
    <property type="nucleotide sequence ID" value="NZ_JAQGEF010000008.1"/>
</dbReference>
<dbReference type="NCBIfam" id="TIGR04057">
    <property type="entry name" value="SusC_RagA_signa"/>
    <property type="match status" value="1"/>
</dbReference>
<keyword evidence="6 7" id="KW-0998">Cell outer membrane</keyword>
<dbReference type="InterPro" id="IPR039426">
    <property type="entry name" value="TonB-dep_rcpt-like"/>
</dbReference>
<comment type="subcellular location">
    <subcellularLocation>
        <location evidence="1 7">Cell outer membrane</location>
        <topology evidence="1 7">Multi-pass membrane protein</topology>
    </subcellularLocation>
</comment>
<evidence type="ECO:0000256" key="5">
    <source>
        <dbReference type="ARBA" id="ARBA00023136"/>
    </source>
</evidence>
<feature type="domain" description="TonB-dependent receptor plug" evidence="10">
    <location>
        <begin position="127"/>
        <end position="256"/>
    </location>
</feature>
<dbReference type="InterPro" id="IPR037066">
    <property type="entry name" value="Plug_dom_sf"/>
</dbReference>
<feature type="signal peptide" evidence="9">
    <location>
        <begin position="1"/>
        <end position="28"/>
    </location>
</feature>
<dbReference type="Gene3D" id="2.170.130.10">
    <property type="entry name" value="TonB-dependent receptor, plug domain"/>
    <property type="match status" value="1"/>
</dbReference>
<dbReference type="Pfam" id="PF13715">
    <property type="entry name" value="CarbopepD_reg_2"/>
    <property type="match status" value="1"/>
</dbReference>
<dbReference type="PROSITE" id="PS52016">
    <property type="entry name" value="TONB_DEPENDENT_REC_3"/>
    <property type="match status" value="1"/>
</dbReference>
<evidence type="ECO:0000256" key="3">
    <source>
        <dbReference type="ARBA" id="ARBA00022452"/>
    </source>
</evidence>
<feature type="region of interest" description="Disordered" evidence="8">
    <location>
        <begin position="523"/>
        <end position="544"/>
    </location>
</feature>
<dbReference type="InterPro" id="IPR023996">
    <property type="entry name" value="TonB-dep_OMP_SusC/RagA"/>
</dbReference>
<dbReference type="Gene3D" id="2.40.170.20">
    <property type="entry name" value="TonB-dependent receptor, beta-barrel domain"/>
    <property type="match status" value="1"/>
</dbReference>
<keyword evidence="3 7" id="KW-1134">Transmembrane beta strand</keyword>
<evidence type="ECO:0000313" key="12">
    <source>
        <dbReference type="Proteomes" id="UP001210231"/>
    </source>
</evidence>
<evidence type="ECO:0000256" key="8">
    <source>
        <dbReference type="SAM" id="MobiDB-lite"/>
    </source>
</evidence>
<gene>
    <name evidence="11" type="ORF">O3P16_08905</name>
</gene>
<evidence type="ECO:0000256" key="9">
    <source>
        <dbReference type="SAM" id="SignalP"/>
    </source>
</evidence>
<evidence type="ECO:0000256" key="6">
    <source>
        <dbReference type="ARBA" id="ARBA00023237"/>
    </source>
</evidence>
<evidence type="ECO:0000256" key="7">
    <source>
        <dbReference type="PROSITE-ProRule" id="PRU01360"/>
    </source>
</evidence>
<keyword evidence="4 7" id="KW-0812">Transmembrane</keyword>
<dbReference type="Proteomes" id="UP001210231">
    <property type="component" value="Unassembled WGS sequence"/>
</dbReference>
<protein>
    <submittedName>
        <fullName evidence="11">SusC/RagA family TonB-linked outer membrane protein</fullName>
    </submittedName>
</protein>
<evidence type="ECO:0000256" key="2">
    <source>
        <dbReference type="ARBA" id="ARBA00022448"/>
    </source>
</evidence>
<comment type="caution">
    <text evidence="11">The sequence shown here is derived from an EMBL/GenBank/DDBJ whole genome shotgun (WGS) entry which is preliminary data.</text>
</comment>
<keyword evidence="9" id="KW-0732">Signal</keyword>
<sequence length="1067" mass="116439">MLSKKCGAKLFNIALLLAGLLCVLNSQAQNAMVKGRVINNSDKKALIGVSIVVKNTNNGTSTDEKGDFSVKAGPNQTLVLTAIGFLPKEIKINSRTFITIGLDEKTEADDDVVVTALGIKRNPKALGYAATVVAGEQLTEAISNNWQDALSGKVAGLNLLRSNAGPVGSTKIILRGENNLTDDNQALIVVDGVVINGGSGRRDGSSNAAYGTGSDNMPVDYGSGLDDINPEDIDNITILKGAGAAALYGQRAANGAVIITTKAGAKNKNKGIGITVNSNANLESVNRWPDLQYEYGQGLNGAAHYSFGGTTEDGPGTSGTSSAYGPKFDGQYFYQYDPATNGIGKERTPWVAQKGVKEFFETGKTFTNSVSIDGGTDRTTARFSVTNTQNTWIIPNTGFDRTNFALSVNSKVNDKFTISAKVNYGLRSSDNLPGAGYGNQSLMYWFIFWQPNANIDWLKNYWVPGQENKKIFYPYSTFPENPYAISYEFINANSRNTLVASANANYQFSKHFSAQVRASVDQASEDRYQNRPYDAGSRLPEGSHRSQDIFSKEMSADFLFKYSRKLNEHFNVTGTFGGSKLKNSYRLVGLTSDGLTFPGVYNHSNNKYGIKTNQSISNFEINSFYFLLTASYKDFLYLDVTGRNDWTSTLASPLFPDKSKGFFYPSVNGSFILSEVADLPTIIDYAKIRASVSEVGSGGVRPYITQFAYESANSLIGGSLTNPNTYPNLLLEPLKTRTIEFGAELLLFKKKVSLDIAVYKGNTFNQHLLRIIDAAAGASRQMTNIGEVSNRGIEIGLNTNQITNKNGFSWSSMFTFSMNANRIEELADSTFVLQTRSIGSSQLVAKVGGTMGDLYGIGYKRSPDGQVIYDAQTGYALLTEEVIYLGNTIPKGKASMGNTFSYKGFRLNLLFDMQWGAVGHSQTNHKLSEQGKLKQTIPGRYSGIIGNGVNETADGKYIPNTTVATNIDEYYRTHWGSNQGEGNTFSTDFVKFREARLDYTLNSKLLKKLGLRKATVGVYGRNLFIWSVWPAFDPEFGTLDGSDIVKGFEIAQFPSTRSYGVNLTVSF</sequence>
<dbReference type="InterPro" id="IPR036942">
    <property type="entry name" value="Beta-barrel_TonB_sf"/>
</dbReference>
<keyword evidence="2 7" id="KW-0813">Transport</keyword>